<dbReference type="SUPFAM" id="SSF52821">
    <property type="entry name" value="Rhodanese/Cell cycle control phosphatase"/>
    <property type="match status" value="1"/>
</dbReference>
<dbReference type="GO" id="GO:0004792">
    <property type="term" value="F:thiosulfate-cyanide sulfurtransferase activity"/>
    <property type="evidence" value="ECO:0007669"/>
    <property type="project" value="TreeGrafter"/>
</dbReference>
<dbReference type="InterPro" id="IPR001763">
    <property type="entry name" value="Rhodanese-like_dom"/>
</dbReference>
<dbReference type="Gene3D" id="3.40.250.10">
    <property type="entry name" value="Rhodanese-like domain"/>
    <property type="match status" value="1"/>
</dbReference>
<dbReference type="SMART" id="SM00450">
    <property type="entry name" value="RHOD"/>
    <property type="match status" value="1"/>
</dbReference>
<dbReference type="RefSeq" id="WP_249295061.1">
    <property type="nucleotide sequence ID" value="NZ_JACRSV010000002.1"/>
</dbReference>
<proteinExistence type="predicted"/>
<feature type="domain" description="Rhodanese" evidence="1">
    <location>
        <begin position="17"/>
        <end position="105"/>
    </location>
</feature>
<dbReference type="PANTHER" id="PTHR44086">
    <property type="entry name" value="THIOSULFATE SULFURTRANSFERASE RDL2, MITOCHONDRIAL-RELATED"/>
    <property type="match status" value="1"/>
</dbReference>
<sequence length="106" mass="11744">MNLFSRKSITDWVEEARRTDGLLIDVRTPEEYDEGHIPGSVNLPLGRTDAIKAVAPSPEARLYVYCRSGSRSARACALFEQMGYKNVRNIGGILSWRGEIAEGESA</sequence>
<dbReference type="InterPro" id="IPR036873">
    <property type="entry name" value="Rhodanese-like_dom_sf"/>
</dbReference>
<gene>
    <name evidence="2" type="ORF">H8710_08505</name>
</gene>
<evidence type="ECO:0000259" key="1">
    <source>
        <dbReference type="PROSITE" id="PS50206"/>
    </source>
</evidence>
<evidence type="ECO:0000313" key="3">
    <source>
        <dbReference type="Proteomes" id="UP000610760"/>
    </source>
</evidence>
<dbReference type="PROSITE" id="PS50206">
    <property type="entry name" value="RHODANESE_3"/>
    <property type="match status" value="1"/>
</dbReference>
<keyword evidence="3" id="KW-1185">Reference proteome</keyword>
<protein>
    <submittedName>
        <fullName evidence="2">Rhodanese-like domain-containing protein</fullName>
    </submittedName>
</protein>
<name>A0A926E2J2_9FIRM</name>
<dbReference type="Pfam" id="PF00581">
    <property type="entry name" value="Rhodanese"/>
    <property type="match status" value="1"/>
</dbReference>
<evidence type="ECO:0000313" key="2">
    <source>
        <dbReference type="EMBL" id="MBC8560106.1"/>
    </source>
</evidence>
<organism evidence="2 3">
    <name type="scientific">Fumia xinanensis</name>
    <dbReference type="NCBI Taxonomy" id="2763659"/>
    <lineage>
        <taxon>Bacteria</taxon>
        <taxon>Bacillati</taxon>
        <taxon>Bacillota</taxon>
        <taxon>Clostridia</taxon>
        <taxon>Eubacteriales</taxon>
        <taxon>Oscillospiraceae</taxon>
        <taxon>Fumia</taxon>
    </lineage>
</organism>
<reference evidence="2" key="1">
    <citation type="submission" date="2020-08" db="EMBL/GenBank/DDBJ databases">
        <title>Genome public.</title>
        <authorList>
            <person name="Liu C."/>
            <person name="Sun Q."/>
        </authorList>
    </citation>
    <scope>NUCLEOTIDE SEQUENCE</scope>
    <source>
        <strain evidence="2">NSJ-33</strain>
    </source>
</reference>
<dbReference type="EMBL" id="JACRSV010000002">
    <property type="protein sequence ID" value="MBC8560106.1"/>
    <property type="molecule type" value="Genomic_DNA"/>
</dbReference>
<comment type="caution">
    <text evidence="2">The sequence shown here is derived from an EMBL/GenBank/DDBJ whole genome shotgun (WGS) entry which is preliminary data.</text>
</comment>
<accession>A0A926E2J2</accession>
<dbReference type="AlphaFoldDB" id="A0A926E2J2"/>
<dbReference type="PANTHER" id="PTHR44086:SF10">
    <property type="entry name" value="THIOSULFATE SULFURTRANSFERASE_RHODANESE-LIKE DOMAIN-CONTAINING PROTEIN 3"/>
    <property type="match status" value="1"/>
</dbReference>
<dbReference type="CDD" id="cd00158">
    <property type="entry name" value="RHOD"/>
    <property type="match status" value="1"/>
</dbReference>
<dbReference type="Proteomes" id="UP000610760">
    <property type="component" value="Unassembled WGS sequence"/>
</dbReference>